<dbReference type="InterPro" id="IPR050535">
    <property type="entry name" value="DNA_Repair-Maintenance_Comp"/>
</dbReference>
<dbReference type="EMBL" id="JBHDLN010000003">
    <property type="protein sequence ID" value="MFB0841833.1"/>
    <property type="molecule type" value="Genomic_DNA"/>
</dbReference>
<dbReference type="InterPro" id="IPR029052">
    <property type="entry name" value="Metallo-depent_PP-like"/>
</dbReference>
<dbReference type="PANTHER" id="PTHR30337">
    <property type="entry name" value="COMPONENT OF ATP-DEPENDENT DSDNA EXONUCLEASE"/>
    <property type="match status" value="1"/>
</dbReference>
<dbReference type="PANTHER" id="PTHR30337:SF0">
    <property type="entry name" value="NUCLEASE SBCCD SUBUNIT D"/>
    <property type="match status" value="1"/>
</dbReference>
<dbReference type="RefSeq" id="WP_373949507.1">
    <property type="nucleotide sequence ID" value="NZ_JBHDLN010000003.1"/>
</dbReference>
<organism evidence="2 3">
    <name type="scientific">Paenibacillus oleatilyticus</name>
    <dbReference type="NCBI Taxonomy" id="2594886"/>
    <lineage>
        <taxon>Bacteria</taxon>
        <taxon>Bacillati</taxon>
        <taxon>Bacillota</taxon>
        <taxon>Bacilli</taxon>
        <taxon>Bacillales</taxon>
        <taxon>Paenibacillaceae</taxon>
        <taxon>Paenibacillus</taxon>
    </lineage>
</organism>
<evidence type="ECO:0000259" key="1">
    <source>
        <dbReference type="Pfam" id="PF00149"/>
    </source>
</evidence>
<name>A0ABV4UVH9_9BACL</name>
<dbReference type="Proteomes" id="UP001575622">
    <property type="component" value="Unassembled WGS sequence"/>
</dbReference>
<dbReference type="Pfam" id="PF00149">
    <property type="entry name" value="Metallophos"/>
    <property type="match status" value="1"/>
</dbReference>
<keyword evidence="2" id="KW-0540">Nuclease</keyword>
<keyword evidence="2" id="KW-0378">Hydrolase</keyword>
<sequence length="399" mass="44227">MKIAHIADSHWGFGYPGPTPAARFDDINRVMDWVSNRITDEGCELVLFAGDAFKDARVYIDRATAEIQAFVAWLRRLSDAGIEVIVISGTPSHDAISAYHLIREMQIPRVQVFTEPGVASLSLVDRVGIACLPGMNRSSFALRDDFAGLPPHEFHAKMTDEITAICRNLRAQVDAASVILMSHLTYDLADTGFEDALMQNEPILTDEAARMFDLVCLGHIHRPQRAGRNVFYSGAPERHNFGDERTTPGFWIHEISPAPTLVAGSTFIGTPARCFKTIDWCDMDVAAWLDGQLDSFADVRNAIIRVRYACSEELQKRFDRRALEKALYDAGAFFVAEIRAEVERSERIRDAEVTEGLNPLTALAAWGTNQGCGSAEIGVLQAMTTELLDYRDMNKGAGK</sequence>
<dbReference type="InterPro" id="IPR004843">
    <property type="entry name" value="Calcineurin-like_PHP"/>
</dbReference>
<reference evidence="2 3" key="1">
    <citation type="submission" date="2024-09" db="EMBL/GenBank/DDBJ databases">
        <authorList>
            <person name="Makale K.P.P."/>
            <person name="Makhzoum A."/>
            <person name="Rantong G."/>
            <person name="Rahube T.O."/>
        </authorList>
    </citation>
    <scope>NUCLEOTIDE SEQUENCE [LARGE SCALE GENOMIC DNA]</scope>
    <source>
        <strain evidence="2 3">KM_D13</strain>
    </source>
</reference>
<proteinExistence type="predicted"/>
<gene>
    <name evidence="2" type="ORF">ACEU3E_06610</name>
</gene>
<evidence type="ECO:0000313" key="2">
    <source>
        <dbReference type="EMBL" id="MFB0841833.1"/>
    </source>
</evidence>
<comment type="caution">
    <text evidence="2">The sequence shown here is derived from an EMBL/GenBank/DDBJ whole genome shotgun (WGS) entry which is preliminary data.</text>
</comment>
<evidence type="ECO:0000313" key="3">
    <source>
        <dbReference type="Proteomes" id="UP001575622"/>
    </source>
</evidence>
<dbReference type="Gene3D" id="3.60.21.10">
    <property type="match status" value="1"/>
</dbReference>
<protein>
    <submittedName>
        <fullName evidence="2">Exonuclease SbcCD subunit D</fullName>
    </submittedName>
</protein>
<keyword evidence="2" id="KW-0269">Exonuclease</keyword>
<feature type="domain" description="Calcineurin-like phosphoesterase" evidence="1">
    <location>
        <begin position="1"/>
        <end position="223"/>
    </location>
</feature>
<keyword evidence="3" id="KW-1185">Reference proteome</keyword>
<accession>A0ABV4UVH9</accession>
<dbReference type="SUPFAM" id="SSF56300">
    <property type="entry name" value="Metallo-dependent phosphatases"/>
    <property type="match status" value="1"/>
</dbReference>
<dbReference type="GO" id="GO:0004527">
    <property type="term" value="F:exonuclease activity"/>
    <property type="evidence" value="ECO:0007669"/>
    <property type="project" value="UniProtKB-KW"/>
</dbReference>